<dbReference type="EMBL" id="PJQY01001376">
    <property type="protein sequence ID" value="PQQ03153.1"/>
    <property type="molecule type" value="Genomic_DNA"/>
</dbReference>
<reference evidence="2 3" key="1">
    <citation type="submission" date="2018-02" db="EMBL/GenBank/DDBJ databases">
        <title>Draft genome of wild Prunus yedoensis var. nudiflora.</title>
        <authorList>
            <person name="Baek S."/>
            <person name="Kim J.-H."/>
            <person name="Choi K."/>
            <person name="Kim G.-B."/>
            <person name="Cho A."/>
            <person name="Jang H."/>
            <person name="Shin C.-H."/>
            <person name="Yu H.-J."/>
            <person name="Mun J.-H."/>
        </authorList>
    </citation>
    <scope>NUCLEOTIDE SEQUENCE [LARGE SCALE GENOMIC DNA]</scope>
    <source>
        <strain evidence="3">cv. Jeju island</strain>
        <tissue evidence="2">Leaf</tissue>
    </source>
</reference>
<gene>
    <name evidence="2" type="ORF">Pyn_13747</name>
</gene>
<dbReference type="AlphaFoldDB" id="A0A314YA36"/>
<organism evidence="2 3">
    <name type="scientific">Prunus yedoensis var. nudiflora</name>
    <dbReference type="NCBI Taxonomy" id="2094558"/>
    <lineage>
        <taxon>Eukaryota</taxon>
        <taxon>Viridiplantae</taxon>
        <taxon>Streptophyta</taxon>
        <taxon>Embryophyta</taxon>
        <taxon>Tracheophyta</taxon>
        <taxon>Spermatophyta</taxon>
        <taxon>Magnoliopsida</taxon>
        <taxon>eudicotyledons</taxon>
        <taxon>Gunneridae</taxon>
        <taxon>Pentapetalae</taxon>
        <taxon>rosids</taxon>
        <taxon>fabids</taxon>
        <taxon>Rosales</taxon>
        <taxon>Rosaceae</taxon>
        <taxon>Amygdaloideae</taxon>
        <taxon>Amygdaleae</taxon>
        <taxon>Prunus</taxon>
    </lineage>
</organism>
<evidence type="ECO:0000313" key="2">
    <source>
        <dbReference type="EMBL" id="PQQ03153.1"/>
    </source>
</evidence>
<proteinExistence type="predicted"/>
<accession>A0A314YA36</accession>
<keyword evidence="3" id="KW-1185">Reference proteome</keyword>
<evidence type="ECO:0000256" key="1">
    <source>
        <dbReference type="SAM" id="MobiDB-lite"/>
    </source>
</evidence>
<feature type="compositionally biased region" description="Polar residues" evidence="1">
    <location>
        <begin position="1"/>
        <end position="16"/>
    </location>
</feature>
<protein>
    <submittedName>
        <fullName evidence="2">Uncharacterized protein</fullName>
    </submittedName>
</protein>
<feature type="region of interest" description="Disordered" evidence="1">
    <location>
        <begin position="1"/>
        <end position="62"/>
    </location>
</feature>
<name>A0A314YA36_PRUYE</name>
<comment type="caution">
    <text evidence="2">The sequence shown here is derived from an EMBL/GenBank/DDBJ whole genome shotgun (WGS) entry which is preliminary data.</text>
</comment>
<feature type="region of interest" description="Disordered" evidence="1">
    <location>
        <begin position="77"/>
        <end position="106"/>
    </location>
</feature>
<dbReference type="Proteomes" id="UP000250321">
    <property type="component" value="Unassembled WGS sequence"/>
</dbReference>
<evidence type="ECO:0000313" key="3">
    <source>
        <dbReference type="Proteomes" id="UP000250321"/>
    </source>
</evidence>
<sequence>MSGISSVTKTRSTQPELGQIELRLPDSGRQQEGQGSAFKEQHYRNEENPCVLQGRAPNGNKLTGSCHEYRSKHLNMHPLRQPLIRRGGDNAGRRMGCMPGIQEAKP</sequence>